<dbReference type="AlphaFoldDB" id="A0A067BMK6"/>
<proteinExistence type="predicted"/>
<dbReference type="OrthoDB" id="10493639at2759"/>
<gene>
    <name evidence="2" type="ORF">SPRG_16619</name>
</gene>
<feature type="chain" id="PRO_5001637717" description="MBL fold metallo-hydrolase" evidence="1">
    <location>
        <begin position="18"/>
        <end position="94"/>
    </location>
</feature>
<evidence type="ECO:0000256" key="1">
    <source>
        <dbReference type="SAM" id="SignalP"/>
    </source>
</evidence>
<dbReference type="KEGG" id="spar:SPRG_16619"/>
<dbReference type="GeneID" id="24138231"/>
<dbReference type="EMBL" id="KK583521">
    <property type="protein sequence ID" value="KDO17985.1"/>
    <property type="molecule type" value="Genomic_DNA"/>
</dbReference>
<dbReference type="VEuPathDB" id="FungiDB:SPRG_16619"/>
<evidence type="ECO:0000313" key="2">
    <source>
        <dbReference type="EMBL" id="KDO17985.1"/>
    </source>
</evidence>
<name>A0A067BMK6_SAPPC</name>
<evidence type="ECO:0008006" key="4">
    <source>
        <dbReference type="Google" id="ProtNLM"/>
    </source>
</evidence>
<keyword evidence="1" id="KW-0732">Signal</keyword>
<accession>A0A067BMK6</accession>
<dbReference type="Proteomes" id="UP000030745">
    <property type="component" value="Unassembled WGS sequence"/>
</dbReference>
<organism evidence="2 3">
    <name type="scientific">Saprolegnia parasitica (strain CBS 223.65)</name>
    <dbReference type="NCBI Taxonomy" id="695850"/>
    <lineage>
        <taxon>Eukaryota</taxon>
        <taxon>Sar</taxon>
        <taxon>Stramenopiles</taxon>
        <taxon>Oomycota</taxon>
        <taxon>Saprolegniomycetes</taxon>
        <taxon>Saprolegniales</taxon>
        <taxon>Saprolegniaceae</taxon>
        <taxon>Saprolegnia</taxon>
    </lineage>
</organism>
<feature type="signal peptide" evidence="1">
    <location>
        <begin position="1"/>
        <end position="17"/>
    </location>
</feature>
<protein>
    <recommendedName>
        <fullName evidence="4">MBL fold metallo-hydrolase</fullName>
    </recommendedName>
</protein>
<dbReference type="RefSeq" id="XP_012211314.1">
    <property type="nucleotide sequence ID" value="XM_012355924.1"/>
</dbReference>
<sequence length="94" mass="9885">MIISSVVVAGLRAAAAAAPHGPRYLMPQGPDDVVLATATFGADASMHRRLLLALHVESTTILDTGAESQSPGSEIFATGDWDAYVQRTQAEHII</sequence>
<evidence type="ECO:0000313" key="3">
    <source>
        <dbReference type="Proteomes" id="UP000030745"/>
    </source>
</evidence>
<reference evidence="2 3" key="1">
    <citation type="journal article" date="2013" name="PLoS Genet.">
        <title>Distinctive expansion of potential virulence genes in the genome of the oomycete fish pathogen Saprolegnia parasitica.</title>
        <authorList>
            <person name="Jiang R.H."/>
            <person name="de Bruijn I."/>
            <person name="Haas B.J."/>
            <person name="Belmonte R."/>
            <person name="Lobach L."/>
            <person name="Christie J."/>
            <person name="van den Ackerveken G."/>
            <person name="Bottin A."/>
            <person name="Bulone V."/>
            <person name="Diaz-Moreno S.M."/>
            <person name="Dumas B."/>
            <person name="Fan L."/>
            <person name="Gaulin E."/>
            <person name="Govers F."/>
            <person name="Grenville-Briggs L.J."/>
            <person name="Horner N.R."/>
            <person name="Levin J.Z."/>
            <person name="Mammella M."/>
            <person name="Meijer H.J."/>
            <person name="Morris P."/>
            <person name="Nusbaum C."/>
            <person name="Oome S."/>
            <person name="Phillips A.J."/>
            <person name="van Rooyen D."/>
            <person name="Rzeszutek E."/>
            <person name="Saraiva M."/>
            <person name="Secombes C.J."/>
            <person name="Seidl M.F."/>
            <person name="Snel B."/>
            <person name="Stassen J.H."/>
            <person name="Sykes S."/>
            <person name="Tripathy S."/>
            <person name="van den Berg H."/>
            <person name="Vega-Arreguin J.C."/>
            <person name="Wawra S."/>
            <person name="Young S.K."/>
            <person name="Zeng Q."/>
            <person name="Dieguez-Uribeondo J."/>
            <person name="Russ C."/>
            <person name="Tyler B.M."/>
            <person name="van West P."/>
        </authorList>
    </citation>
    <scope>NUCLEOTIDE SEQUENCE [LARGE SCALE GENOMIC DNA]</scope>
    <source>
        <strain evidence="2 3">CBS 223.65</strain>
    </source>
</reference>
<keyword evidence="3" id="KW-1185">Reference proteome</keyword>